<protein>
    <submittedName>
        <fullName evidence="2">Uncharacterized protein</fullName>
    </submittedName>
</protein>
<evidence type="ECO:0000313" key="3">
    <source>
        <dbReference type="Proteomes" id="UP000515369"/>
    </source>
</evidence>
<sequence length="403" mass="43675">MRRILSIVLSLTTFLAFGQNAEIGRQVNQNLRKSSPKVDVINQPVSTTLTGNVTIGGINKVDKLTYHTLNATSSLFIAIDPVNGDDTKDPAEYTVQTESFTGGVVFKTLDKAIEWINGSSAYSYYVSVRNTTSANPVVLSQDHGVSNKYVFLYSPDYPAPAYVVLNAGLYASTGSMVQLITLDLTLNGSNRIVLDGGDIIIMGSTLRPSVSCSNLYYVTIGRMYLDNSTYIFSANNQSIIQPSGGYGAQVSVGMHGPLVFTMGSFTGLSLISAAHRGYNLSVKCKDNATFPTTLNIEGGLFQYGQTLVQGQSVFDPSNSSYKSVLHGATPIRTPDMTSNSTDLIGSLKTVVVDENGRFGVRGNRFTTAQRDALTPYEGLEIYNLTTHTKEFWNGTTWKTVLTN</sequence>
<keyword evidence="3" id="KW-1185">Reference proteome</keyword>
<dbReference type="Proteomes" id="UP000515369">
    <property type="component" value="Chromosome"/>
</dbReference>
<dbReference type="KEGG" id="sfol:H3H32_34790"/>
<accession>A0A7G5GVV2</accession>
<feature type="signal peptide" evidence="1">
    <location>
        <begin position="1"/>
        <end position="21"/>
    </location>
</feature>
<feature type="chain" id="PRO_5028861977" evidence="1">
    <location>
        <begin position="22"/>
        <end position="403"/>
    </location>
</feature>
<gene>
    <name evidence="2" type="ORF">H3H32_34790</name>
</gene>
<reference evidence="2 3" key="1">
    <citation type="submission" date="2020-07" db="EMBL/GenBank/DDBJ databases">
        <title>Spirosoma foliorum sp. nov., isolated from the leaves on the Nejang mountain Korea, Republic of.</title>
        <authorList>
            <person name="Ho H."/>
            <person name="Lee Y.-J."/>
            <person name="Nurcahyanto D.-A."/>
            <person name="Kim S.-G."/>
        </authorList>
    </citation>
    <scope>NUCLEOTIDE SEQUENCE [LARGE SCALE GENOMIC DNA]</scope>
    <source>
        <strain evidence="2 3">PL0136</strain>
    </source>
</reference>
<dbReference type="EMBL" id="CP059732">
    <property type="protein sequence ID" value="QMW02994.1"/>
    <property type="molecule type" value="Genomic_DNA"/>
</dbReference>
<evidence type="ECO:0000313" key="2">
    <source>
        <dbReference type="EMBL" id="QMW02994.1"/>
    </source>
</evidence>
<dbReference type="RefSeq" id="WP_182460283.1">
    <property type="nucleotide sequence ID" value="NZ_CP059732.1"/>
</dbReference>
<evidence type="ECO:0000256" key="1">
    <source>
        <dbReference type="SAM" id="SignalP"/>
    </source>
</evidence>
<proteinExistence type="predicted"/>
<organism evidence="2 3">
    <name type="scientific">Spirosoma foliorum</name>
    <dbReference type="NCBI Taxonomy" id="2710596"/>
    <lineage>
        <taxon>Bacteria</taxon>
        <taxon>Pseudomonadati</taxon>
        <taxon>Bacteroidota</taxon>
        <taxon>Cytophagia</taxon>
        <taxon>Cytophagales</taxon>
        <taxon>Cytophagaceae</taxon>
        <taxon>Spirosoma</taxon>
    </lineage>
</organism>
<dbReference type="AlphaFoldDB" id="A0A7G5GVV2"/>
<keyword evidence="1" id="KW-0732">Signal</keyword>
<name>A0A7G5GVV2_9BACT</name>